<reference evidence="14" key="1">
    <citation type="journal article" date="2013" name="Toxicon">
        <title>Purification, characterization and gene cloning of Da-36, a novel serine protease from Deinagkistrodon acutus venom.</title>
        <authorList>
            <person name="Zheng Y."/>
            <person name="Ye F.P."/>
            <person name="Wang J."/>
            <person name="Liao G.Y."/>
            <person name="Zhang Y."/>
            <person name="Fan Q.S."/>
            <person name="Lee W.H."/>
        </authorList>
    </citation>
    <scope>NUCLEOTIDE SEQUENCE</scope>
</reference>
<dbReference type="PRINTS" id="PR00722">
    <property type="entry name" value="CHYMOTRYPSIN"/>
</dbReference>
<dbReference type="InterPro" id="IPR043504">
    <property type="entry name" value="Peptidase_S1_PA_chymotrypsin"/>
</dbReference>
<feature type="disulfide bond" evidence="15">
    <location>
        <begin position="176"/>
        <end position="191"/>
    </location>
</feature>
<keyword evidence="7" id="KW-0378">Hydrolase</keyword>
<keyword evidence="5" id="KW-0800">Toxin</keyword>
<keyword evidence="6 14" id="KW-0645">Protease</keyword>
<evidence type="ECO:0000256" key="2">
    <source>
        <dbReference type="ARBA" id="ARBA00009228"/>
    </source>
</evidence>
<keyword evidence="9" id="KW-0865">Zymogen</keyword>
<dbReference type="GO" id="GO:0006508">
    <property type="term" value="P:proteolysis"/>
    <property type="evidence" value="ECO:0007669"/>
    <property type="project" value="UniProtKB-KW"/>
</dbReference>
<dbReference type="PDBsum" id="5XRF"/>
<dbReference type="Gene3D" id="2.40.10.10">
    <property type="entry name" value="Trypsin-like serine proteases"/>
    <property type="match status" value="2"/>
</dbReference>
<proteinExistence type="evidence at protein level"/>
<evidence type="ECO:0000313" key="14">
    <source>
        <dbReference type="EMBL" id="AFR11355.1"/>
    </source>
</evidence>
<evidence type="ECO:0000256" key="3">
    <source>
        <dbReference type="ARBA" id="ARBA00011245"/>
    </source>
</evidence>
<feature type="signal peptide" evidence="12">
    <location>
        <begin position="1"/>
        <end position="18"/>
    </location>
</feature>
<keyword evidence="15" id="KW-0002">3D-structure</keyword>
<evidence type="ECO:0000256" key="5">
    <source>
        <dbReference type="ARBA" id="ARBA00022656"/>
    </source>
</evidence>
<dbReference type="GO" id="GO:0090729">
    <property type="term" value="F:toxin activity"/>
    <property type="evidence" value="ECO:0007669"/>
    <property type="project" value="UniProtKB-KW"/>
</dbReference>
<organism evidence="14">
    <name type="scientific">Deinagkistrodon acutus</name>
    <name type="common">Hundred-pace snake</name>
    <name type="synonym">Agkistrodon acutus</name>
    <dbReference type="NCBI Taxonomy" id="36307"/>
    <lineage>
        <taxon>Eukaryota</taxon>
        <taxon>Metazoa</taxon>
        <taxon>Chordata</taxon>
        <taxon>Craniata</taxon>
        <taxon>Vertebrata</taxon>
        <taxon>Euteleostomi</taxon>
        <taxon>Lepidosauria</taxon>
        <taxon>Squamata</taxon>
        <taxon>Bifurcata</taxon>
        <taxon>Unidentata</taxon>
        <taxon>Episquamata</taxon>
        <taxon>Toxicofera</taxon>
        <taxon>Serpentes</taxon>
        <taxon>Colubroidea</taxon>
        <taxon>Viperidae</taxon>
        <taxon>Crotalinae</taxon>
        <taxon>Deinagkistrodon</taxon>
    </lineage>
</organism>
<comment type="subunit">
    <text evidence="3">Monomer.</text>
</comment>
<accession>J7LCB0</accession>
<keyword evidence="4" id="KW-0964">Secreted</keyword>
<dbReference type="InterPro" id="IPR001254">
    <property type="entry name" value="Trypsin_dom"/>
</dbReference>
<dbReference type="PANTHER" id="PTHR24271:SF47">
    <property type="entry name" value="KALLIKREIN-1"/>
    <property type="match status" value="1"/>
</dbReference>
<reference evidence="15" key="2">
    <citation type="submission" date="2017-06" db="PDB data bank">
        <title>Crystal structure of Da-36, a thrombin-like enzyme from Deinagkistrodon acutus.</title>
        <authorList>
            <person name="Fan Q."/>
            <person name="Tian J."/>
            <person name="Zhang Z."/>
            <person name="Lin C.-C."/>
            <person name="Wu W.-G."/>
            <person name="Zheng Y."/>
        </authorList>
    </citation>
    <scope>X-RAY CRYSTALLOGRAPHY (2.20 ANGSTROMS) OF 19-260</scope>
    <scope>DISULFIDE BONDS</scope>
</reference>
<evidence type="ECO:0000256" key="4">
    <source>
        <dbReference type="ARBA" id="ARBA00022525"/>
    </source>
</evidence>
<dbReference type="AlphaFoldDB" id="J7LCB0"/>
<evidence type="ECO:0000256" key="1">
    <source>
        <dbReference type="ARBA" id="ARBA00004613"/>
    </source>
</evidence>
<feature type="disulfide bond" evidence="15">
    <location>
        <begin position="52"/>
        <end position="68"/>
    </location>
</feature>
<dbReference type="EMBL" id="JX220981">
    <property type="protein sequence ID" value="AFR11355.1"/>
    <property type="molecule type" value="Genomic_DNA"/>
</dbReference>
<feature type="disulfide bond" evidence="15">
    <location>
        <begin position="31"/>
        <end position="165"/>
    </location>
</feature>
<name>J7LCB0_DEIAC</name>
<feature type="disulfide bond" evidence="15">
    <location>
        <begin position="102"/>
        <end position="258"/>
    </location>
</feature>
<keyword evidence="11" id="KW-1199">Hemostasis impairing toxin</keyword>
<evidence type="ECO:0000256" key="8">
    <source>
        <dbReference type="ARBA" id="ARBA00022825"/>
    </source>
</evidence>
<dbReference type="GO" id="GO:0030141">
    <property type="term" value="C:secretory granule"/>
    <property type="evidence" value="ECO:0007669"/>
    <property type="project" value="TreeGrafter"/>
</dbReference>
<dbReference type="GO" id="GO:0004252">
    <property type="term" value="F:serine-type endopeptidase activity"/>
    <property type="evidence" value="ECO:0007669"/>
    <property type="project" value="InterPro"/>
</dbReference>
<evidence type="ECO:0000256" key="6">
    <source>
        <dbReference type="ARBA" id="ARBA00022670"/>
    </source>
</evidence>
<keyword evidence="12" id="KW-0732">Signal</keyword>
<dbReference type="PANTHER" id="PTHR24271">
    <property type="entry name" value="KALLIKREIN-RELATED"/>
    <property type="match status" value="1"/>
</dbReference>
<evidence type="ECO:0000256" key="12">
    <source>
        <dbReference type="SAM" id="SignalP"/>
    </source>
</evidence>
<dbReference type="Pfam" id="PF00089">
    <property type="entry name" value="Trypsin"/>
    <property type="match status" value="1"/>
</dbReference>
<dbReference type="FunFam" id="2.40.10.10:FF:000010">
    <property type="entry name" value="Kallikrein related peptidase 11"/>
    <property type="match status" value="1"/>
</dbReference>
<evidence type="ECO:0000256" key="10">
    <source>
        <dbReference type="ARBA" id="ARBA00023157"/>
    </source>
</evidence>
<feature type="domain" description="Peptidase S1" evidence="13">
    <location>
        <begin position="25"/>
        <end position="251"/>
    </location>
</feature>
<protein>
    <submittedName>
        <fullName evidence="14">Snake venom serine protease Da-36</fullName>
    </submittedName>
</protein>
<dbReference type="GO" id="GO:0005576">
    <property type="term" value="C:extracellular region"/>
    <property type="evidence" value="ECO:0007669"/>
    <property type="project" value="UniProtKB-SubCell"/>
</dbReference>
<sequence length="260" mass="29057">MVLIRVIANLLILQLSYAQKSSELVIGGNECDTNEHRFLAAFFTSRPWTFQCAGTLIHEEWVLAAAHCYKRGLNIYLGMHNQSIQFDDEQRRYAIEEHYYRCDEKLTKWEKDVVLLKLNKPVSNSTHIAPLSLPSSPPSIGSVCRVMGWGIMSSTKDILPDVPHCANINLLNYMECVAHYPDVPETTRLLCAGVLEGGIDTCNQDSGGPLICDGQFQGIVFFGKYPCAQPNKPGLYTRVSNYNDWIQNIIAGKTTTACPP</sequence>
<dbReference type="PDB" id="5XRF">
    <property type="method" value="X-ray"/>
    <property type="resolution" value="2.20 A"/>
    <property type="chains" value="A=19-260"/>
</dbReference>
<keyword evidence="10" id="KW-1015">Disulfide bond</keyword>
<dbReference type="CDD" id="cd00190">
    <property type="entry name" value="Tryp_SPc"/>
    <property type="match status" value="1"/>
</dbReference>
<evidence type="ECO:0007829" key="15">
    <source>
        <dbReference type="PDB" id="5XRF"/>
    </source>
</evidence>
<feature type="chain" id="PRO_5003795162" evidence="12">
    <location>
        <begin position="19"/>
        <end position="260"/>
    </location>
</feature>
<dbReference type="InterPro" id="IPR009003">
    <property type="entry name" value="Peptidase_S1_PA"/>
</dbReference>
<feature type="disulfide bond" evidence="15">
    <location>
        <begin position="202"/>
        <end position="227"/>
    </location>
</feature>
<dbReference type="PROSITE" id="PS50240">
    <property type="entry name" value="TRYPSIN_DOM"/>
    <property type="match status" value="1"/>
</dbReference>
<comment type="subcellular location">
    <subcellularLocation>
        <location evidence="1">Secreted</location>
    </subcellularLocation>
</comment>
<evidence type="ECO:0000256" key="11">
    <source>
        <dbReference type="ARBA" id="ARBA00023240"/>
    </source>
</evidence>
<feature type="disulfide bond" evidence="15">
    <location>
        <begin position="144"/>
        <end position="212"/>
    </location>
</feature>
<evidence type="ECO:0000259" key="13">
    <source>
        <dbReference type="PROSITE" id="PS50240"/>
    </source>
</evidence>
<dbReference type="InterPro" id="IPR001314">
    <property type="entry name" value="Peptidase_S1A"/>
</dbReference>
<dbReference type="SMR" id="J7LCB0"/>
<evidence type="ECO:0000256" key="9">
    <source>
        <dbReference type="ARBA" id="ARBA00023145"/>
    </source>
</evidence>
<dbReference type="SUPFAM" id="SSF50494">
    <property type="entry name" value="Trypsin-like serine proteases"/>
    <property type="match status" value="1"/>
</dbReference>
<dbReference type="SMART" id="SM00020">
    <property type="entry name" value="Tryp_SPc"/>
    <property type="match status" value="1"/>
</dbReference>
<keyword evidence="8" id="KW-0720">Serine protease</keyword>
<evidence type="ECO:0000256" key="7">
    <source>
        <dbReference type="ARBA" id="ARBA00022801"/>
    </source>
</evidence>
<comment type="similarity">
    <text evidence="2">Belongs to the peptidase S1 family. Snake venom subfamily.</text>
</comment>